<protein>
    <recommendedName>
        <fullName evidence="3">Heme exporter protein D</fullName>
    </recommendedName>
</protein>
<gene>
    <name evidence="1" type="ORF">ACFO0A_00675</name>
</gene>
<dbReference type="RefSeq" id="WP_379537058.1">
    <property type="nucleotide sequence ID" value="NZ_JBHSDR010000003.1"/>
</dbReference>
<evidence type="ECO:0000313" key="1">
    <source>
        <dbReference type="EMBL" id="MFC4293565.1"/>
    </source>
</evidence>
<evidence type="ECO:0000313" key="2">
    <source>
        <dbReference type="Proteomes" id="UP001595828"/>
    </source>
</evidence>
<dbReference type="EMBL" id="JBHSDR010000003">
    <property type="protein sequence ID" value="MFC4293565.1"/>
    <property type="molecule type" value="Genomic_DNA"/>
</dbReference>
<evidence type="ECO:0008006" key="3">
    <source>
        <dbReference type="Google" id="ProtNLM"/>
    </source>
</evidence>
<proteinExistence type="predicted"/>
<keyword evidence="2" id="KW-1185">Reference proteome</keyword>
<name>A0ABV8RJV3_9SPHN</name>
<organism evidence="1 2">
    <name type="scientific">Novosphingobium tardum</name>
    <dbReference type="NCBI Taxonomy" id="1538021"/>
    <lineage>
        <taxon>Bacteria</taxon>
        <taxon>Pseudomonadati</taxon>
        <taxon>Pseudomonadota</taxon>
        <taxon>Alphaproteobacteria</taxon>
        <taxon>Sphingomonadales</taxon>
        <taxon>Sphingomonadaceae</taxon>
        <taxon>Novosphingobium</taxon>
    </lineage>
</organism>
<reference evidence="2" key="1">
    <citation type="journal article" date="2019" name="Int. J. Syst. Evol. Microbiol.">
        <title>The Global Catalogue of Microorganisms (GCM) 10K type strain sequencing project: providing services to taxonomists for standard genome sequencing and annotation.</title>
        <authorList>
            <consortium name="The Broad Institute Genomics Platform"/>
            <consortium name="The Broad Institute Genome Sequencing Center for Infectious Disease"/>
            <person name="Wu L."/>
            <person name="Ma J."/>
        </authorList>
    </citation>
    <scope>NUCLEOTIDE SEQUENCE [LARGE SCALE GENOMIC DNA]</scope>
    <source>
        <strain evidence="2">CGMCC 1.12989</strain>
    </source>
</reference>
<accession>A0ABV8RJV3</accession>
<comment type="caution">
    <text evidence="1">The sequence shown here is derived from an EMBL/GenBank/DDBJ whole genome shotgun (WGS) entry which is preliminary data.</text>
</comment>
<dbReference type="Proteomes" id="UP001595828">
    <property type="component" value="Unassembled WGS sequence"/>
</dbReference>
<sequence length="49" mass="5902">MSSLYAYPLFAILLALLALTVMKIRADWIAQHPERKYRPRRNRSRKRTE</sequence>